<sequence length="255" mass="28283">MAIKFFLYKLIKSLLVPPGCFSTVLALLGLSCLLKKHKGKALGGMLLILSLAFWFLATPIGERFILLPLEKAVTPSLPEAPQNPVIVLLDGGCRYGKTPEETEPGPYTVQRAVGAFLLAQKNQWPIIVTGSYGGGKYPISAAKAISILLKKLGFTGEIILEEEARTTWENMANIKDIVTKRKFKEIILVTSAFHMKRASWCAMQNLEEAKLYHWPVGYLADEKPLDPLDFLAVTTAKNVLALREYIGLIAYKIIY</sequence>
<dbReference type="InterPro" id="IPR014729">
    <property type="entry name" value="Rossmann-like_a/b/a_fold"/>
</dbReference>
<feature type="transmembrane region" description="Helical" evidence="1">
    <location>
        <begin position="41"/>
        <end position="61"/>
    </location>
</feature>
<dbReference type="EMBL" id="CP003096">
    <property type="protein sequence ID" value="AER67241.1"/>
    <property type="molecule type" value="Genomic_DNA"/>
</dbReference>
<name>G7V7C5_THELD</name>
<feature type="domain" description="DUF218" evidence="2">
    <location>
        <begin position="85"/>
        <end position="247"/>
    </location>
</feature>
<dbReference type="GO" id="GO:0000270">
    <property type="term" value="P:peptidoglycan metabolic process"/>
    <property type="evidence" value="ECO:0007669"/>
    <property type="project" value="TreeGrafter"/>
</dbReference>
<evidence type="ECO:0000256" key="1">
    <source>
        <dbReference type="SAM" id="Phobius"/>
    </source>
</evidence>
<dbReference type="HOGENOM" id="CLU_053514_3_0_0"/>
<keyword evidence="1" id="KW-1133">Transmembrane helix</keyword>
<dbReference type="Proteomes" id="UP000005868">
    <property type="component" value="Chromosome"/>
</dbReference>
<dbReference type="PROSITE" id="PS51257">
    <property type="entry name" value="PROKAR_LIPOPROTEIN"/>
    <property type="match status" value="1"/>
</dbReference>
<accession>G7V7C5</accession>
<dbReference type="CDD" id="cd06259">
    <property type="entry name" value="YdcF-like"/>
    <property type="match status" value="1"/>
</dbReference>
<dbReference type="PANTHER" id="PTHR30336:SF4">
    <property type="entry name" value="ENVELOPE BIOGENESIS FACTOR ELYC"/>
    <property type="match status" value="1"/>
</dbReference>
<evidence type="ECO:0000259" key="2">
    <source>
        <dbReference type="Pfam" id="PF02698"/>
    </source>
</evidence>
<dbReference type="KEGG" id="tli:Tlie_1518"/>
<reference evidence="4" key="1">
    <citation type="submission" date="2011-10" db="EMBL/GenBank/DDBJ databases">
        <title>The complete genome of chromosome of Thermovirga lienii DSM 17291.</title>
        <authorList>
            <consortium name="US DOE Joint Genome Institute (JGI-PGF)"/>
            <person name="Lucas S."/>
            <person name="Copeland A."/>
            <person name="Lapidus A."/>
            <person name="Glavina del Rio T."/>
            <person name="Dalin E."/>
            <person name="Tice H."/>
            <person name="Bruce D."/>
            <person name="Goodwin L."/>
            <person name="Pitluck S."/>
            <person name="Peters L."/>
            <person name="Mikhailova N."/>
            <person name="Saunders E."/>
            <person name="Kyrpides N."/>
            <person name="Mavromatis K."/>
            <person name="Ivanova N."/>
            <person name="Last F.I."/>
            <person name="Brettin T."/>
            <person name="Detter J.C."/>
            <person name="Han C."/>
            <person name="Larimer F."/>
            <person name="Land M."/>
            <person name="Hauser L."/>
            <person name="Markowitz V."/>
            <person name="Cheng J.-F."/>
            <person name="Hugenholtz P."/>
            <person name="Woyke T."/>
            <person name="Wu D."/>
            <person name="Spring S."/>
            <person name="Schroeder M."/>
            <person name="Brambilla E.-M."/>
            <person name="Klenk H.-P."/>
            <person name="Eisen J.A."/>
        </authorList>
    </citation>
    <scope>NUCLEOTIDE SEQUENCE [LARGE SCALE GENOMIC DNA]</scope>
    <source>
        <strain evidence="4">ATCC BAA-1197 / DSM 17291 / Cas60314</strain>
    </source>
</reference>
<protein>
    <recommendedName>
        <fullName evidence="2">DUF218 domain-containing protein</fullName>
    </recommendedName>
</protein>
<keyword evidence="1" id="KW-0812">Transmembrane</keyword>
<feature type="transmembrane region" description="Helical" evidence="1">
    <location>
        <begin position="15"/>
        <end position="34"/>
    </location>
</feature>
<dbReference type="Gene3D" id="3.40.50.620">
    <property type="entry name" value="HUPs"/>
    <property type="match status" value="1"/>
</dbReference>
<evidence type="ECO:0000313" key="3">
    <source>
        <dbReference type="EMBL" id="AER67241.1"/>
    </source>
</evidence>
<gene>
    <name evidence="3" type="ordered locus">Tlie_1518</name>
</gene>
<dbReference type="Pfam" id="PF02698">
    <property type="entry name" value="DUF218"/>
    <property type="match status" value="1"/>
</dbReference>
<dbReference type="GO" id="GO:0043164">
    <property type="term" value="P:Gram-negative-bacterium-type cell wall biogenesis"/>
    <property type="evidence" value="ECO:0007669"/>
    <property type="project" value="TreeGrafter"/>
</dbReference>
<dbReference type="GO" id="GO:0005886">
    <property type="term" value="C:plasma membrane"/>
    <property type="evidence" value="ECO:0007669"/>
    <property type="project" value="TreeGrafter"/>
</dbReference>
<dbReference type="PANTHER" id="PTHR30336">
    <property type="entry name" value="INNER MEMBRANE PROTEIN, PROBABLE PERMEASE"/>
    <property type="match status" value="1"/>
</dbReference>
<dbReference type="InterPro" id="IPR051599">
    <property type="entry name" value="Cell_Envelope_Assoc"/>
</dbReference>
<dbReference type="STRING" id="580340.Tlie_1518"/>
<keyword evidence="4" id="KW-1185">Reference proteome</keyword>
<evidence type="ECO:0000313" key="4">
    <source>
        <dbReference type="Proteomes" id="UP000005868"/>
    </source>
</evidence>
<keyword evidence="1" id="KW-0472">Membrane</keyword>
<organism evidence="3 4">
    <name type="scientific">Thermovirga lienii (strain ATCC BAA-1197 / DSM 17291 / Cas60314)</name>
    <dbReference type="NCBI Taxonomy" id="580340"/>
    <lineage>
        <taxon>Bacteria</taxon>
        <taxon>Thermotogati</taxon>
        <taxon>Synergistota</taxon>
        <taxon>Synergistia</taxon>
        <taxon>Synergistales</taxon>
        <taxon>Thermovirgaceae</taxon>
        <taxon>Thermovirga</taxon>
    </lineage>
</organism>
<dbReference type="InterPro" id="IPR003848">
    <property type="entry name" value="DUF218"/>
</dbReference>
<dbReference type="eggNOG" id="COG1434">
    <property type="taxonomic scope" value="Bacteria"/>
</dbReference>
<dbReference type="OrthoDB" id="4977at2"/>
<dbReference type="AlphaFoldDB" id="G7V7C5"/>
<reference evidence="3 4" key="2">
    <citation type="journal article" date="2012" name="Stand. Genomic Sci.">
        <title>Genome sequence of the moderately thermophilic, amino-acid-degrading and sulfur-reducing bacterium Thermovirga lienii type strain (Cas60314(T)).</title>
        <authorList>
            <person name="Goker M."/>
            <person name="Saunders E."/>
            <person name="Lapidus A."/>
            <person name="Nolan M."/>
            <person name="Lucas S."/>
            <person name="Hammon N."/>
            <person name="Deshpande S."/>
            <person name="Cheng J.F."/>
            <person name="Han C."/>
            <person name="Tapia R."/>
            <person name="Goodwin L.A."/>
            <person name="Pitluck S."/>
            <person name="Liolios K."/>
            <person name="Mavromatis K."/>
            <person name="Pagani I."/>
            <person name="Ivanova N."/>
            <person name="Mikhailova N."/>
            <person name="Pati A."/>
            <person name="Chen A."/>
            <person name="Palaniappan K."/>
            <person name="Land M."/>
            <person name="Chang Y.J."/>
            <person name="Jeffries C.D."/>
            <person name="Brambilla E.M."/>
            <person name="Rohde M."/>
            <person name="Spring S."/>
            <person name="Detter J.C."/>
            <person name="Woyke T."/>
            <person name="Bristow J."/>
            <person name="Eisen J.A."/>
            <person name="Markowitz V."/>
            <person name="Hugenholtz P."/>
            <person name="Kyrpides N.C."/>
            <person name="Klenk H.P."/>
        </authorList>
    </citation>
    <scope>NUCLEOTIDE SEQUENCE [LARGE SCALE GENOMIC DNA]</scope>
    <source>
        <strain evidence="4">ATCC BAA-1197 / DSM 17291 / Cas60314</strain>
    </source>
</reference>
<proteinExistence type="predicted"/>